<dbReference type="EMBL" id="BEGY01000013">
    <property type="protein sequence ID" value="GAX75714.1"/>
    <property type="molecule type" value="Genomic_DNA"/>
</dbReference>
<feature type="compositionally biased region" description="Polar residues" evidence="3">
    <location>
        <begin position="455"/>
        <end position="465"/>
    </location>
</feature>
<name>A0A250WXZ5_9CHLO</name>
<feature type="region of interest" description="Disordered" evidence="3">
    <location>
        <begin position="431"/>
        <end position="465"/>
    </location>
</feature>
<keyword evidence="1" id="KW-0479">Metal-binding</keyword>
<dbReference type="SUPFAM" id="SSF57850">
    <property type="entry name" value="RING/U-box"/>
    <property type="match status" value="1"/>
</dbReference>
<dbReference type="GO" id="GO:0008270">
    <property type="term" value="F:zinc ion binding"/>
    <property type="evidence" value="ECO:0007669"/>
    <property type="project" value="UniProtKB-KW"/>
</dbReference>
<proteinExistence type="predicted"/>
<dbReference type="GO" id="GO:0036297">
    <property type="term" value="P:interstrand cross-link repair"/>
    <property type="evidence" value="ECO:0007669"/>
    <property type="project" value="InterPro"/>
</dbReference>
<dbReference type="Pfam" id="PF13639">
    <property type="entry name" value="zf-RING_2"/>
    <property type="match status" value="1"/>
</dbReference>
<accession>A0A250WXZ5</accession>
<evidence type="ECO:0000313" key="6">
    <source>
        <dbReference type="Proteomes" id="UP000232323"/>
    </source>
</evidence>
<sequence>MTSDRCFASCPICLDVSDGDNWSSLECGHVFHSACIHQALENSKQCPMCRKKCCRKNMRTVFLSKEQEDETNKAETEDSDGLMKDNLACLKAKALALLEQKNELQKLNSALQEESLKNSAGIKECKGELAEEKRKSRRRINDLEDKLARLTKEKGAELEQLQRHFAMAADKARTLEHDNAHLQHRVESLQARVRLNNTDLHHLDVDAVDFLGRFSSSEECLKDALLKTYIEYKQVRDRLSQVERAVTEREATFKIETAQAAREFKVQLEASAELCKRKQLMLNKLEATFLSRQATCNMNLQETGHDGWPPSPPHELPPSSPPRHVSKMMSREAVKEFRKEGVRSTALQLSLEAEGSVVEPRVSEWALAGDQASGLGVKSQMRAASMPSFMGKVPISKQPAVMETFQPLIREGPDGRGGVARTLSSFSAFSSSKQQNLAHSHFPGASSGRKRPASDFQQSGGQQRIDNLFVKY</sequence>
<evidence type="ECO:0000256" key="3">
    <source>
        <dbReference type="SAM" id="MobiDB-lite"/>
    </source>
</evidence>
<dbReference type="PROSITE" id="PS50089">
    <property type="entry name" value="ZF_RING_2"/>
    <property type="match status" value="1"/>
</dbReference>
<keyword evidence="1" id="KW-0863">Zinc-finger</keyword>
<feature type="domain" description="RING-type" evidence="4">
    <location>
        <begin position="10"/>
        <end position="50"/>
    </location>
</feature>
<dbReference type="Gene3D" id="3.30.40.10">
    <property type="entry name" value="Zinc/RING finger domain, C3HC4 (zinc finger)"/>
    <property type="match status" value="1"/>
</dbReference>
<feature type="region of interest" description="Disordered" evidence="3">
    <location>
        <begin position="303"/>
        <end position="325"/>
    </location>
</feature>
<evidence type="ECO:0000256" key="1">
    <source>
        <dbReference type="PROSITE-ProRule" id="PRU00175"/>
    </source>
</evidence>
<comment type="caution">
    <text evidence="5">The sequence shown here is derived from an EMBL/GenBank/DDBJ whole genome shotgun (WGS) entry which is preliminary data.</text>
</comment>
<gene>
    <name evidence="5" type="ORF">CEUSTIGMA_g3157.t1</name>
</gene>
<dbReference type="PANTHER" id="PTHR16047:SF7">
    <property type="entry name" value="E3 UBIQUITIN-PROTEIN LIGASE RFWD3"/>
    <property type="match status" value="1"/>
</dbReference>
<organism evidence="5 6">
    <name type="scientific">Chlamydomonas eustigma</name>
    <dbReference type="NCBI Taxonomy" id="1157962"/>
    <lineage>
        <taxon>Eukaryota</taxon>
        <taxon>Viridiplantae</taxon>
        <taxon>Chlorophyta</taxon>
        <taxon>core chlorophytes</taxon>
        <taxon>Chlorophyceae</taxon>
        <taxon>CS clade</taxon>
        <taxon>Chlamydomonadales</taxon>
        <taxon>Chlamydomonadaceae</taxon>
        <taxon>Chlamydomonas</taxon>
    </lineage>
</organism>
<dbReference type="Proteomes" id="UP000232323">
    <property type="component" value="Unassembled WGS sequence"/>
</dbReference>
<evidence type="ECO:0000259" key="4">
    <source>
        <dbReference type="PROSITE" id="PS50089"/>
    </source>
</evidence>
<protein>
    <recommendedName>
        <fullName evidence="4">RING-type domain-containing protein</fullName>
    </recommendedName>
</protein>
<dbReference type="STRING" id="1157962.A0A250WXZ5"/>
<evidence type="ECO:0000256" key="2">
    <source>
        <dbReference type="SAM" id="Coils"/>
    </source>
</evidence>
<dbReference type="InterPro" id="IPR001841">
    <property type="entry name" value="Znf_RING"/>
</dbReference>
<dbReference type="InterPro" id="IPR037381">
    <property type="entry name" value="RFWD3"/>
</dbReference>
<keyword evidence="1" id="KW-0862">Zinc</keyword>
<dbReference type="PANTHER" id="PTHR16047">
    <property type="entry name" value="RFWD3 PROTEIN"/>
    <property type="match status" value="1"/>
</dbReference>
<dbReference type="InterPro" id="IPR013083">
    <property type="entry name" value="Znf_RING/FYVE/PHD"/>
</dbReference>
<dbReference type="GO" id="GO:0005634">
    <property type="term" value="C:nucleus"/>
    <property type="evidence" value="ECO:0007669"/>
    <property type="project" value="InterPro"/>
</dbReference>
<evidence type="ECO:0000313" key="5">
    <source>
        <dbReference type="EMBL" id="GAX75714.1"/>
    </source>
</evidence>
<dbReference type="GO" id="GO:0016567">
    <property type="term" value="P:protein ubiquitination"/>
    <property type="evidence" value="ECO:0007669"/>
    <property type="project" value="InterPro"/>
</dbReference>
<dbReference type="SMART" id="SM00184">
    <property type="entry name" value="RING"/>
    <property type="match status" value="1"/>
</dbReference>
<dbReference type="AlphaFoldDB" id="A0A250WXZ5"/>
<dbReference type="GO" id="GO:0004842">
    <property type="term" value="F:ubiquitin-protein transferase activity"/>
    <property type="evidence" value="ECO:0007669"/>
    <property type="project" value="InterPro"/>
</dbReference>
<feature type="compositionally biased region" description="Pro residues" evidence="3">
    <location>
        <begin position="309"/>
        <end position="321"/>
    </location>
</feature>
<keyword evidence="6" id="KW-1185">Reference proteome</keyword>
<keyword evidence="2" id="KW-0175">Coiled coil</keyword>
<reference evidence="5 6" key="1">
    <citation type="submission" date="2017-08" db="EMBL/GenBank/DDBJ databases">
        <title>Acidophilic green algal genome provides insights into adaptation to an acidic environment.</title>
        <authorList>
            <person name="Hirooka S."/>
            <person name="Hirose Y."/>
            <person name="Kanesaki Y."/>
            <person name="Higuchi S."/>
            <person name="Fujiwara T."/>
            <person name="Onuma R."/>
            <person name="Era A."/>
            <person name="Ohbayashi R."/>
            <person name="Uzuka A."/>
            <person name="Nozaki H."/>
            <person name="Yoshikawa H."/>
            <person name="Miyagishima S.Y."/>
        </authorList>
    </citation>
    <scope>NUCLEOTIDE SEQUENCE [LARGE SCALE GENOMIC DNA]</scope>
    <source>
        <strain evidence="5 6">NIES-2499</strain>
    </source>
</reference>
<feature type="coiled-coil region" evidence="2">
    <location>
        <begin position="87"/>
        <end position="192"/>
    </location>
</feature>
<dbReference type="OrthoDB" id="551905at2759"/>